<feature type="transmembrane region" description="Helical" evidence="4">
    <location>
        <begin position="176"/>
        <end position="201"/>
    </location>
</feature>
<feature type="transmembrane region" description="Helical" evidence="4">
    <location>
        <begin position="381"/>
        <end position="401"/>
    </location>
</feature>
<feature type="transmembrane region" description="Helical" evidence="4">
    <location>
        <begin position="447"/>
        <end position="467"/>
    </location>
</feature>
<dbReference type="PROSITE" id="PS50850">
    <property type="entry name" value="MFS"/>
    <property type="match status" value="1"/>
</dbReference>
<accession>A0A9Q8ZJ62</accession>
<dbReference type="InterPro" id="IPR011701">
    <property type="entry name" value="MFS"/>
</dbReference>
<feature type="transmembrane region" description="Helical" evidence="4">
    <location>
        <begin position="413"/>
        <end position="435"/>
    </location>
</feature>
<dbReference type="Gene3D" id="1.20.1250.20">
    <property type="entry name" value="MFS general substrate transporter like domains"/>
    <property type="match status" value="2"/>
</dbReference>
<dbReference type="SUPFAM" id="SSF103473">
    <property type="entry name" value="MFS general substrate transporter"/>
    <property type="match status" value="1"/>
</dbReference>
<dbReference type="AlphaFoldDB" id="A0A9Q8ZJ62"/>
<keyword evidence="4" id="KW-1133">Transmembrane helix</keyword>
<keyword evidence="4" id="KW-0812">Transmembrane</keyword>
<gene>
    <name evidence="6" type="ORF">yc1106_09959</name>
</gene>
<feature type="transmembrane region" description="Helical" evidence="4">
    <location>
        <begin position="322"/>
        <end position="339"/>
    </location>
</feature>
<proteinExistence type="inferred from homology"/>
<reference evidence="6" key="1">
    <citation type="submission" date="2021-12" db="EMBL/GenBank/DDBJ databases">
        <title>Curvularia clavata genome.</title>
        <authorList>
            <person name="Cao Y."/>
        </authorList>
    </citation>
    <scope>NUCLEOTIDE SEQUENCE</scope>
    <source>
        <strain evidence="6">Yc1106</strain>
    </source>
</reference>
<dbReference type="PANTHER" id="PTHR11360">
    <property type="entry name" value="MONOCARBOXYLATE TRANSPORTER"/>
    <property type="match status" value="1"/>
</dbReference>
<feature type="region of interest" description="Disordered" evidence="3">
    <location>
        <begin position="1"/>
        <end position="57"/>
    </location>
</feature>
<feature type="compositionally biased region" description="Basic and acidic residues" evidence="3">
    <location>
        <begin position="1"/>
        <end position="25"/>
    </location>
</feature>
<evidence type="ECO:0000256" key="1">
    <source>
        <dbReference type="ARBA" id="ARBA00004141"/>
    </source>
</evidence>
<sequence>MTSHSATDEKNIKIDDKAVSQEEYSRPSSASQNEEAVVEPKVGPTRTNDLTPDQEAQADVRSTFTAESGIPPAPDGGLHAWLKVFGGFLIYINIWGFTLTYGIFQTYYRTTLLSSSSASSISWIGTVQAWLLIVIGVLSGPLFDLGYFRSMLLLGNFLVVFGIMMLSLSTTYWQVFLSQGICMGLGAGLLYIPSLAMVGVWFDKRRNVALGIVMSGIAVGAVIYIVMFDRLLKSASFPWAIRAIGFVALVCALLSIPALLSGSGWLKRPRKRRVLFDKSALKDRLFLIFTACSFATFLGYNVPYVYIPTYAREKLGSDESTAMYMLVMAIAGSFFGRLATGIMAHYIGPIVTWAFCTLSSGILALSWMAITEEKGFRAFSILWGFFSAGLVTVPSAAFASITPDLSRLGTRLGMSWSVSSVATLIGAPIGGALLLKKNGDTSFVGVQVWSGVFLLIGTCFILTLWTLTVRKQNRGWKV</sequence>
<comment type="subcellular location">
    <subcellularLocation>
        <location evidence="1">Membrane</location>
        <topology evidence="1">Multi-pass membrane protein</topology>
    </subcellularLocation>
</comment>
<dbReference type="GO" id="GO:0016020">
    <property type="term" value="C:membrane"/>
    <property type="evidence" value="ECO:0007669"/>
    <property type="project" value="UniProtKB-SubCell"/>
</dbReference>
<comment type="similarity">
    <text evidence="2">Belongs to the major facilitator superfamily. Monocarboxylate porter (TC 2.A.1.13) family.</text>
</comment>
<feature type="transmembrane region" description="Helical" evidence="4">
    <location>
        <begin position="208"/>
        <end position="227"/>
    </location>
</feature>
<dbReference type="GO" id="GO:0022857">
    <property type="term" value="F:transmembrane transporter activity"/>
    <property type="evidence" value="ECO:0007669"/>
    <property type="project" value="InterPro"/>
</dbReference>
<dbReference type="EMBL" id="CP089281">
    <property type="protein sequence ID" value="USP82685.1"/>
    <property type="molecule type" value="Genomic_DNA"/>
</dbReference>
<dbReference type="Proteomes" id="UP001056012">
    <property type="component" value="Chromosome 8"/>
</dbReference>
<evidence type="ECO:0000313" key="6">
    <source>
        <dbReference type="EMBL" id="USP82685.1"/>
    </source>
</evidence>
<evidence type="ECO:0000259" key="5">
    <source>
        <dbReference type="PROSITE" id="PS50850"/>
    </source>
</evidence>
<dbReference type="InterPro" id="IPR050327">
    <property type="entry name" value="Proton-linked_MCT"/>
</dbReference>
<organism evidence="6 7">
    <name type="scientific">Curvularia clavata</name>
    <dbReference type="NCBI Taxonomy" id="95742"/>
    <lineage>
        <taxon>Eukaryota</taxon>
        <taxon>Fungi</taxon>
        <taxon>Dikarya</taxon>
        <taxon>Ascomycota</taxon>
        <taxon>Pezizomycotina</taxon>
        <taxon>Dothideomycetes</taxon>
        <taxon>Pleosporomycetidae</taxon>
        <taxon>Pleosporales</taxon>
        <taxon>Pleosporineae</taxon>
        <taxon>Pleosporaceae</taxon>
        <taxon>Curvularia</taxon>
    </lineage>
</organism>
<evidence type="ECO:0000256" key="4">
    <source>
        <dbReference type="SAM" id="Phobius"/>
    </source>
</evidence>
<evidence type="ECO:0000256" key="3">
    <source>
        <dbReference type="SAM" id="MobiDB-lite"/>
    </source>
</evidence>
<protein>
    <recommendedName>
        <fullName evidence="5">Major facilitator superfamily (MFS) profile domain-containing protein</fullName>
    </recommendedName>
</protein>
<name>A0A9Q8ZJ62_CURCL</name>
<dbReference type="OrthoDB" id="6509908at2759"/>
<dbReference type="PANTHER" id="PTHR11360:SF252">
    <property type="entry name" value="MAJOR FACILITATOR SUPERFAMILY (MFS) PROFILE DOMAIN-CONTAINING PROTEIN-RELATED"/>
    <property type="match status" value="1"/>
</dbReference>
<keyword evidence="7" id="KW-1185">Reference proteome</keyword>
<feature type="transmembrane region" description="Helical" evidence="4">
    <location>
        <begin position="88"/>
        <end position="108"/>
    </location>
</feature>
<evidence type="ECO:0000313" key="7">
    <source>
        <dbReference type="Proteomes" id="UP001056012"/>
    </source>
</evidence>
<keyword evidence="4" id="KW-0472">Membrane</keyword>
<dbReference type="VEuPathDB" id="FungiDB:yc1106_09959"/>
<dbReference type="InterPro" id="IPR036259">
    <property type="entry name" value="MFS_trans_sf"/>
</dbReference>
<feature type="transmembrane region" description="Helical" evidence="4">
    <location>
        <begin position="285"/>
        <end position="302"/>
    </location>
</feature>
<feature type="transmembrane region" description="Helical" evidence="4">
    <location>
        <begin position="151"/>
        <end position="170"/>
    </location>
</feature>
<dbReference type="Pfam" id="PF07690">
    <property type="entry name" value="MFS_1"/>
    <property type="match status" value="1"/>
</dbReference>
<feature type="transmembrane region" description="Helical" evidence="4">
    <location>
        <begin position="346"/>
        <end position="369"/>
    </location>
</feature>
<dbReference type="InterPro" id="IPR020846">
    <property type="entry name" value="MFS_dom"/>
</dbReference>
<feature type="domain" description="Major facilitator superfamily (MFS) profile" evidence="5">
    <location>
        <begin position="79"/>
        <end position="474"/>
    </location>
</feature>
<feature type="transmembrane region" description="Helical" evidence="4">
    <location>
        <begin position="239"/>
        <end position="265"/>
    </location>
</feature>
<evidence type="ECO:0000256" key="2">
    <source>
        <dbReference type="ARBA" id="ARBA00006727"/>
    </source>
</evidence>
<feature type="transmembrane region" description="Helical" evidence="4">
    <location>
        <begin position="120"/>
        <end position="139"/>
    </location>
</feature>